<dbReference type="AlphaFoldDB" id="A0A3L6G8Y4"/>
<gene>
    <name evidence="3" type="ORF">Zm00014a_015716</name>
</gene>
<dbReference type="PANTHER" id="PTHR15565:SF0">
    <property type="entry name" value="PROTEIN AATF"/>
    <property type="match status" value="1"/>
</dbReference>
<feature type="domain" description="MORF/ORRM1/DAG-like MORF" evidence="2">
    <location>
        <begin position="58"/>
        <end position="92"/>
    </location>
</feature>
<dbReference type="PANTHER" id="PTHR15565">
    <property type="entry name" value="AATF PROTEIN APOPTOSIS ANTAGONIZING TRANSCRIPTION FACTOR"/>
    <property type="match status" value="1"/>
</dbReference>
<dbReference type="InterPro" id="IPR039223">
    <property type="entry name" value="AATF/Bfr2"/>
</dbReference>
<comment type="caution">
    <text evidence="3">The sequence shown here is derived from an EMBL/GenBank/DDBJ whole genome shotgun (WGS) entry which is preliminary data.</text>
</comment>
<proteinExistence type="predicted"/>
<accession>A0A3L6G8Y4</accession>
<dbReference type="InterPro" id="IPR025160">
    <property type="entry name" value="AATF"/>
</dbReference>
<dbReference type="EMBL" id="NCVQ01000002">
    <property type="protein sequence ID" value="PWZ43445.1"/>
    <property type="molecule type" value="Genomic_DNA"/>
</dbReference>
<evidence type="ECO:0000259" key="1">
    <source>
        <dbReference type="Pfam" id="PF13339"/>
    </source>
</evidence>
<dbReference type="InterPro" id="IPR054059">
    <property type="entry name" value="MORF/ORRM1/DAG-like_MORF"/>
</dbReference>
<reference evidence="3" key="1">
    <citation type="journal article" date="2018" name="Nat. Genet.">
        <title>Extensive intraspecific gene order and gene structural variations between Mo17 and other maize genomes.</title>
        <authorList>
            <person name="Sun S."/>
            <person name="Zhou Y."/>
            <person name="Chen J."/>
            <person name="Shi J."/>
            <person name="Zhao H."/>
            <person name="Zhao H."/>
            <person name="Song W."/>
            <person name="Zhang M."/>
            <person name="Cui Y."/>
            <person name="Dong X."/>
            <person name="Liu H."/>
            <person name="Ma X."/>
            <person name="Jiao Y."/>
            <person name="Wang B."/>
            <person name="Wei X."/>
            <person name="Stein J.C."/>
            <person name="Glaubitz J.C."/>
            <person name="Lu F."/>
            <person name="Yu G."/>
            <person name="Liang C."/>
            <person name="Fengler K."/>
            <person name="Li B."/>
            <person name="Rafalski A."/>
            <person name="Schnable P.S."/>
            <person name="Ware D.H."/>
            <person name="Buckler E.S."/>
            <person name="Lai J."/>
        </authorList>
    </citation>
    <scope>NUCLEOTIDE SEQUENCE [LARGE SCALE GENOMIC DNA]</scope>
    <source>
        <tissue evidence="3">Seedling</tissue>
    </source>
</reference>
<evidence type="ECO:0000313" key="3">
    <source>
        <dbReference type="EMBL" id="PWZ43445.1"/>
    </source>
</evidence>
<protein>
    <submittedName>
        <fullName evidence="3">Multiple organellar RNA editing factor 2, chloroplastic</fullName>
    </submittedName>
</protein>
<dbReference type="ExpressionAtlas" id="A0A3L6G8Y4">
    <property type="expression patterns" value="baseline and differential"/>
</dbReference>
<dbReference type="Pfam" id="PF21864">
    <property type="entry name" value="MORF_dom"/>
    <property type="match status" value="1"/>
</dbReference>
<sequence length="298" mass="33252">MAAAAARRLLSRRASSSSLSMVQVKFVTPDLPSLAPSQSCNRQGFKFGSALPLPGCNYKHWLIMMDKLGGGGGSKQHMIDCYIQTLAKVLGSLIKEFDHILKDEESCPIYSNIIHAHWFVSTLRSQVILLFCFVLQQAIWDKTLEMRFLLQKAFSTSNKLPQEPIRTRFCNHDKQIEQAYDDLLNSSKHTLSSMMELQEALLESNQATKDANVAYVFGQSVAISARGERPEDWVPPEDVSAVYYAKCDDIDETLPMGADGNDGIVDIFSAHSYYDAAGKHRCSGKYMLPINTDRASRA</sequence>
<feature type="domain" description="AATF leucine zipper-containing" evidence="1">
    <location>
        <begin position="136"/>
        <end position="209"/>
    </location>
</feature>
<organism evidence="3">
    <name type="scientific">Zea mays</name>
    <name type="common">Maize</name>
    <dbReference type="NCBI Taxonomy" id="4577"/>
    <lineage>
        <taxon>Eukaryota</taxon>
        <taxon>Viridiplantae</taxon>
        <taxon>Streptophyta</taxon>
        <taxon>Embryophyta</taxon>
        <taxon>Tracheophyta</taxon>
        <taxon>Spermatophyta</taxon>
        <taxon>Magnoliopsida</taxon>
        <taxon>Liliopsida</taxon>
        <taxon>Poales</taxon>
        <taxon>Poaceae</taxon>
        <taxon>PACMAD clade</taxon>
        <taxon>Panicoideae</taxon>
        <taxon>Andropogonodae</taxon>
        <taxon>Andropogoneae</taxon>
        <taxon>Tripsacinae</taxon>
        <taxon>Zea</taxon>
    </lineage>
</organism>
<name>A0A3L6G8Y4_MAIZE</name>
<dbReference type="Pfam" id="PF13339">
    <property type="entry name" value="AATF-Che1"/>
    <property type="match status" value="1"/>
</dbReference>
<dbReference type="Proteomes" id="UP000251960">
    <property type="component" value="Chromosome 10"/>
</dbReference>
<evidence type="ECO:0000259" key="2">
    <source>
        <dbReference type="Pfam" id="PF21864"/>
    </source>
</evidence>